<protein>
    <recommendedName>
        <fullName evidence="6">DNA replication and repair protein RecF</fullName>
    </recommendedName>
</protein>
<comment type="similarity">
    <text evidence="6">Belongs to the RecF family.</text>
</comment>
<accession>A0A1Q2MAF6</accession>
<keyword evidence="4 6" id="KW-0067">ATP-binding</keyword>
<proteinExistence type="inferred from homology"/>
<name>A0A1Q2MAF6_9GAMM</name>
<keyword evidence="6" id="KW-0234">DNA repair</keyword>
<dbReference type="EMBL" id="CP019650">
    <property type="protein sequence ID" value="AQQ69277.1"/>
    <property type="molecule type" value="Genomic_DNA"/>
</dbReference>
<dbReference type="InterPro" id="IPR001238">
    <property type="entry name" value="DNA-binding_RecF"/>
</dbReference>
<keyword evidence="6" id="KW-0742">SOS response</keyword>
<dbReference type="GO" id="GO:0006260">
    <property type="term" value="P:DNA replication"/>
    <property type="evidence" value="ECO:0007669"/>
    <property type="project" value="UniProtKB-UniRule"/>
</dbReference>
<dbReference type="KEGG" id="maga:Mag101_00015"/>
<dbReference type="InterPro" id="IPR003395">
    <property type="entry name" value="RecF/RecN/SMC_N"/>
</dbReference>
<dbReference type="InterPro" id="IPR027417">
    <property type="entry name" value="P-loop_NTPase"/>
</dbReference>
<dbReference type="PANTHER" id="PTHR32182:SF0">
    <property type="entry name" value="DNA REPLICATION AND REPAIR PROTEIN RECF"/>
    <property type="match status" value="1"/>
</dbReference>
<dbReference type="RefSeq" id="WP_077407931.1">
    <property type="nucleotide sequence ID" value="NZ_CP019650.1"/>
</dbReference>
<gene>
    <name evidence="6" type="primary">recF</name>
    <name evidence="8" type="ORF">Mag101_00015</name>
</gene>
<dbReference type="GO" id="GO:0005737">
    <property type="term" value="C:cytoplasm"/>
    <property type="evidence" value="ECO:0007669"/>
    <property type="project" value="UniProtKB-SubCell"/>
</dbReference>
<organism evidence="8 9">
    <name type="scientific">Microbulbifer agarilyticus</name>
    <dbReference type="NCBI Taxonomy" id="260552"/>
    <lineage>
        <taxon>Bacteria</taxon>
        <taxon>Pseudomonadati</taxon>
        <taxon>Pseudomonadota</taxon>
        <taxon>Gammaproteobacteria</taxon>
        <taxon>Cellvibrionales</taxon>
        <taxon>Microbulbiferaceae</taxon>
        <taxon>Microbulbifer</taxon>
    </lineage>
</organism>
<dbReference type="NCBIfam" id="TIGR00611">
    <property type="entry name" value="recf"/>
    <property type="match status" value="1"/>
</dbReference>
<evidence type="ECO:0000259" key="7">
    <source>
        <dbReference type="Pfam" id="PF02463"/>
    </source>
</evidence>
<evidence type="ECO:0000256" key="2">
    <source>
        <dbReference type="ARBA" id="ARBA00022705"/>
    </source>
</evidence>
<feature type="domain" description="RecF/RecN/SMC N-terminal" evidence="7">
    <location>
        <begin position="3"/>
        <end position="338"/>
    </location>
</feature>
<keyword evidence="1 6" id="KW-0963">Cytoplasm</keyword>
<reference evidence="8" key="1">
    <citation type="submission" date="2017-02" db="EMBL/GenBank/DDBJ databases">
        <title>Genome of Microbulbifer agarilyticus GP101.</title>
        <authorList>
            <person name="Jung J."/>
            <person name="Bae S.S."/>
            <person name="Baek K."/>
        </authorList>
    </citation>
    <scope>NUCLEOTIDE SEQUENCE [LARGE SCALE GENOMIC DNA]</scope>
    <source>
        <strain evidence="8">GP101</strain>
    </source>
</reference>
<dbReference type="SUPFAM" id="SSF52540">
    <property type="entry name" value="P-loop containing nucleoside triphosphate hydrolases"/>
    <property type="match status" value="1"/>
</dbReference>
<dbReference type="STRING" id="260552.Mag101_00015"/>
<dbReference type="OrthoDB" id="9803889at2"/>
<evidence type="ECO:0000256" key="3">
    <source>
        <dbReference type="ARBA" id="ARBA00022741"/>
    </source>
</evidence>
<dbReference type="GO" id="GO:0000731">
    <property type="term" value="P:DNA synthesis involved in DNA repair"/>
    <property type="evidence" value="ECO:0007669"/>
    <property type="project" value="TreeGrafter"/>
</dbReference>
<feature type="binding site" evidence="6">
    <location>
        <begin position="30"/>
        <end position="37"/>
    </location>
    <ligand>
        <name>ATP</name>
        <dbReference type="ChEBI" id="CHEBI:30616"/>
    </ligand>
</feature>
<dbReference type="GO" id="GO:0003697">
    <property type="term" value="F:single-stranded DNA binding"/>
    <property type="evidence" value="ECO:0007669"/>
    <property type="project" value="UniProtKB-UniRule"/>
</dbReference>
<keyword evidence="2 6" id="KW-0235">DNA replication</keyword>
<dbReference type="Pfam" id="PF02463">
    <property type="entry name" value="SMC_N"/>
    <property type="match status" value="1"/>
</dbReference>
<evidence type="ECO:0000256" key="1">
    <source>
        <dbReference type="ARBA" id="ARBA00022490"/>
    </source>
</evidence>
<dbReference type="Proteomes" id="UP000188219">
    <property type="component" value="Chromosome"/>
</dbReference>
<comment type="subcellular location">
    <subcellularLocation>
        <location evidence="6">Cytoplasm</location>
    </subcellularLocation>
</comment>
<dbReference type="HAMAP" id="MF_00365">
    <property type="entry name" value="RecF"/>
    <property type="match status" value="1"/>
</dbReference>
<sequence>MALSRVVLTNFRNIAHADVELDGVVHLFCGANGSGKTSLLEAVHTLGSGRSFRSRQSQSLIRYGEESLAVFGRLRSGVALGVEKLRDGKGRIRINQLPASSSSELAACLPLQVINSDSFSALDGGPGVRRQLLDWTVFHVEHSFSAQWKVYQSALKQRNALLRRGKIDSNLLAPWEQQLLSAGEVVHRGRYEVFQRLKVLFRARLDELPRDVFGDLDVQYRSGWKRELSLADALQSSRSGDCDQGFTRVGPHRADLRFTINGQPAEAVLSRGQQKMAVCALRTAMAATVGATERPLFLVDDLPAELDEANQALFARWVRDTASQVLVTGIDPKTTQRAWSALDGAWGDPQMFHVEHGRIECIGQGVDQGD</sequence>
<dbReference type="GO" id="GO:0006302">
    <property type="term" value="P:double-strand break repair"/>
    <property type="evidence" value="ECO:0007669"/>
    <property type="project" value="TreeGrafter"/>
</dbReference>
<dbReference type="Gene3D" id="3.40.50.300">
    <property type="entry name" value="P-loop containing nucleotide triphosphate hydrolases"/>
    <property type="match status" value="1"/>
</dbReference>
<dbReference type="eggNOG" id="COG1195">
    <property type="taxonomic scope" value="Bacteria"/>
</dbReference>
<dbReference type="InterPro" id="IPR042174">
    <property type="entry name" value="RecF_2"/>
</dbReference>
<dbReference type="GO" id="GO:0005524">
    <property type="term" value="F:ATP binding"/>
    <property type="evidence" value="ECO:0007669"/>
    <property type="project" value="UniProtKB-UniRule"/>
</dbReference>
<keyword evidence="5 6" id="KW-0238">DNA-binding</keyword>
<dbReference type="PANTHER" id="PTHR32182">
    <property type="entry name" value="DNA REPLICATION AND REPAIR PROTEIN RECF"/>
    <property type="match status" value="1"/>
</dbReference>
<evidence type="ECO:0000256" key="5">
    <source>
        <dbReference type="ARBA" id="ARBA00023125"/>
    </source>
</evidence>
<dbReference type="Gene3D" id="1.20.1050.90">
    <property type="entry name" value="RecF/RecN/SMC, N-terminal domain"/>
    <property type="match status" value="1"/>
</dbReference>
<evidence type="ECO:0000256" key="4">
    <source>
        <dbReference type="ARBA" id="ARBA00022840"/>
    </source>
</evidence>
<keyword evidence="6" id="KW-0227">DNA damage</keyword>
<evidence type="ECO:0000313" key="8">
    <source>
        <dbReference type="EMBL" id="AQQ69277.1"/>
    </source>
</evidence>
<comment type="function">
    <text evidence="6">The RecF protein is involved in DNA metabolism; it is required for DNA replication and normal SOS inducibility. RecF binds preferentially to single-stranded, linear DNA. It also seems to bind ATP.</text>
</comment>
<dbReference type="GO" id="GO:0009432">
    <property type="term" value="P:SOS response"/>
    <property type="evidence" value="ECO:0007669"/>
    <property type="project" value="UniProtKB-UniRule"/>
</dbReference>
<keyword evidence="3 6" id="KW-0547">Nucleotide-binding</keyword>
<dbReference type="AlphaFoldDB" id="A0A1Q2MAF6"/>
<evidence type="ECO:0000313" key="9">
    <source>
        <dbReference type="Proteomes" id="UP000188219"/>
    </source>
</evidence>
<keyword evidence="9" id="KW-1185">Reference proteome</keyword>
<evidence type="ECO:0000256" key="6">
    <source>
        <dbReference type="HAMAP-Rule" id="MF_00365"/>
    </source>
</evidence>